<dbReference type="PANTHER" id="PTHR30618">
    <property type="entry name" value="NCS1 FAMILY PURINE/PYRIMIDINE TRANSPORTER"/>
    <property type="match status" value="1"/>
</dbReference>
<dbReference type="FunFam" id="1.10.4160.10:FF:000001">
    <property type="entry name" value="Uracil permease, putative"/>
    <property type="match status" value="1"/>
</dbReference>
<dbReference type="Gene3D" id="1.10.4160.10">
    <property type="entry name" value="Hydantoin permease"/>
    <property type="match status" value="1"/>
</dbReference>
<evidence type="ECO:0000256" key="5">
    <source>
        <dbReference type="ARBA" id="ARBA00023136"/>
    </source>
</evidence>
<dbReference type="HOGENOM" id="CLU_021555_2_0_1"/>
<dbReference type="InterPro" id="IPR045225">
    <property type="entry name" value="Uracil/uridine/allantoin_perm"/>
</dbReference>
<feature type="transmembrane region" description="Helical" evidence="6">
    <location>
        <begin position="428"/>
        <end position="447"/>
    </location>
</feature>
<dbReference type="PANTHER" id="PTHR30618:SF2">
    <property type="entry name" value="ALLANTOIN PERMEASE-RELATED"/>
    <property type="match status" value="1"/>
</dbReference>
<reference evidence="7" key="2">
    <citation type="submission" date="2014-02" db="EMBL/GenBank/DDBJ databases">
        <title>Complete DNA sequence of /Kuraishia capsulata/ illustrates novel genomic features among budding yeasts (/Saccharomycotina/).</title>
        <authorList>
            <person name="Morales L."/>
            <person name="Noel B."/>
            <person name="Porcel B."/>
            <person name="Marcet-Houben M."/>
            <person name="Hullo M-F."/>
            <person name="Sacerdot C."/>
            <person name="Tekaia F."/>
            <person name="Leh-Louis V."/>
            <person name="Despons L."/>
            <person name="Khanna V."/>
            <person name="Aury J-M."/>
            <person name="Barbe V."/>
            <person name="Couloux A."/>
            <person name="Labadie K."/>
            <person name="Pelletier E."/>
            <person name="Souciet J-L."/>
            <person name="Boekhout T."/>
            <person name="Gabaldon T."/>
            <person name="Wincker P."/>
            <person name="Dujon B."/>
        </authorList>
    </citation>
    <scope>NUCLEOTIDE SEQUENCE</scope>
    <source>
        <strain evidence="7">CBS 1993</strain>
    </source>
</reference>
<gene>
    <name evidence="7" type="ORF">KUCA_T00005250001</name>
</gene>
<dbReference type="EMBL" id="HG793130">
    <property type="protein sequence ID" value="CDK29262.1"/>
    <property type="molecule type" value="Genomic_DNA"/>
</dbReference>
<dbReference type="Proteomes" id="UP000019384">
    <property type="component" value="Unassembled WGS sequence"/>
</dbReference>
<evidence type="ECO:0008006" key="9">
    <source>
        <dbReference type="Google" id="ProtNLM"/>
    </source>
</evidence>
<feature type="transmembrane region" description="Helical" evidence="6">
    <location>
        <begin position="309"/>
        <end position="333"/>
    </location>
</feature>
<evidence type="ECO:0000313" key="8">
    <source>
        <dbReference type="Proteomes" id="UP000019384"/>
    </source>
</evidence>
<dbReference type="InterPro" id="IPR012681">
    <property type="entry name" value="NCS1"/>
</dbReference>
<dbReference type="InterPro" id="IPR001248">
    <property type="entry name" value="Pur-cyt_permease"/>
</dbReference>
<name>W6MUG5_9ASCO</name>
<keyword evidence="8" id="KW-1185">Reference proteome</keyword>
<comment type="subcellular location">
    <subcellularLocation>
        <location evidence="1">Membrane</location>
        <topology evidence="1">Multi-pass membrane protein</topology>
    </subcellularLocation>
</comment>
<protein>
    <recommendedName>
        <fullName evidence="9">Uracil permease</fullName>
    </recommendedName>
</protein>
<dbReference type="CDD" id="cd11482">
    <property type="entry name" value="SLC-NCS1sbd_NRT1-like"/>
    <property type="match status" value="1"/>
</dbReference>
<feature type="transmembrane region" description="Helical" evidence="6">
    <location>
        <begin position="478"/>
        <end position="501"/>
    </location>
</feature>
<feature type="transmembrane region" description="Helical" evidence="6">
    <location>
        <begin position="200"/>
        <end position="218"/>
    </location>
</feature>
<feature type="transmembrane region" description="Helical" evidence="6">
    <location>
        <begin position="398"/>
        <end position="416"/>
    </location>
</feature>
<comment type="similarity">
    <text evidence="2">Belongs to the purine-cytosine permease (2.A.39) family.</text>
</comment>
<feature type="transmembrane region" description="Helical" evidence="6">
    <location>
        <begin position="100"/>
        <end position="122"/>
    </location>
</feature>
<dbReference type="Pfam" id="PF02133">
    <property type="entry name" value="Transp_cyt_pur"/>
    <property type="match status" value="1"/>
</dbReference>
<dbReference type="GO" id="GO:0015205">
    <property type="term" value="F:nucleobase transmembrane transporter activity"/>
    <property type="evidence" value="ECO:0007669"/>
    <property type="project" value="TreeGrafter"/>
</dbReference>
<feature type="transmembrane region" description="Helical" evidence="6">
    <location>
        <begin position="357"/>
        <end position="377"/>
    </location>
</feature>
<dbReference type="GeneID" id="34522638"/>
<feature type="transmembrane region" description="Helical" evidence="6">
    <location>
        <begin position="69"/>
        <end position="88"/>
    </location>
</feature>
<keyword evidence="5 6" id="KW-0472">Membrane</keyword>
<reference evidence="7" key="1">
    <citation type="submission" date="2013-12" db="EMBL/GenBank/DDBJ databases">
        <authorList>
            <person name="Genoscope - CEA"/>
        </authorList>
    </citation>
    <scope>NUCLEOTIDE SEQUENCE</scope>
    <source>
        <strain evidence="7">CBS 1993</strain>
    </source>
</reference>
<proteinExistence type="inferred from homology"/>
<feature type="transmembrane region" description="Helical" evidence="6">
    <location>
        <begin position="230"/>
        <end position="248"/>
    </location>
</feature>
<evidence type="ECO:0000256" key="2">
    <source>
        <dbReference type="ARBA" id="ARBA00008974"/>
    </source>
</evidence>
<evidence type="ECO:0000256" key="4">
    <source>
        <dbReference type="ARBA" id="ARBA00022989"/>
    </source>
</evidence>
<accession>W6MUG5</accession>
<dbReference type="AlphaFoldDB" id="W6MUG5"/>
<evidence type="ECO:0000256" key="3">
    <source>
        <dbReference type="ARBA" id="ARBA00022692"/>
    </source>
</evidence>
<evidence type="ECO:0000256" key="6">
    <source>
        <dbReference type="SAM" id="Phobius"/>
    </source>
</evidence>
<organism evidence="7 8">
    <name type="scientific">Kuraishia capsulata CBS 1993</name>
    <dbReference type="NCBI Taxonomy" id="1382522"/>
    <lineage>
        <taxon>Eukaryota</taxon>
        <taxon>Fungi</taxon>
        <taxon>Dikarya</taxon>
        <taxon>Ascomycota</taxon>
        <taxon>Saccharomycotina</taxon>
        <taxon>Pichiomycetes</taxon>
        <taxon>Pichiales</taxon>
        <taxon>Pichiaceae</taxon>
        <taxon>Kuraishia</taxon>
    </lineage>
</organism>
<sequence length="578" mass="64404">MTVEKSKAFDSNESDNGIGTYVNVTEVKRPNAFVRFLKWLEIETGEGMTTSQLFLYNYDLRPVEKERRLWSWFNFVFFWIADSFNVNTWQIAATGVQAGLSWWVVWITVWIGYGITGVFVTLAARSGAYYHTSFPVTCRSSFGVFGSIWPVINRVVMAIIWYGVQSWIGGECVQLMLKAIFGNDLDTRINNTIGSSGTTSFQFLSFFLFWLFSLPAIWFPPHQIRHLFTIKAYIVPVAGIAFLVWTIVRAGGVGPVVHQKSKISGSEFGWAFVNSTMNCLANFATLIVNAPDFSRFANTKRAPIMSQMLAIPICFSITSLIGILVSSASTVMYGETYWSPLDVLSQFLSSFTRGDRAGVFLISFAFSIAQLGTNISANSLSAGTDMTALLAKYINIRRGGFICAVIALAMCPWKLLSSSNKFTTYLSAYSVFLSSIAGVVFADYYIVRRGFMVLEDLYTAKRTGAYTYNRFGVNFRAYGAYICGIAPNIVGFVGATGTHVVPAGATYVYDLNFFAGYISAASVYTALCMLFPVEGRPMKKWTGPGWFEEWQEVEDFADRIHHTKLVEPEYAVKEGSSI</sequence>
<evidence type="ECO:0000313" key="7">
    <source>
        <dbReference type="EMBL" id="CDK29262.1"/>
    </source>
</evidence>
<dbReference type="NCBIfam" id="TIGR00800">
    <property type="entry name" value="ncs1"/>
    <property type="match status" value="1"/>
</dbReference>
<dbReference type="RefSeq" id="XP_022461250.1">
    <property type="nucleotide sequence ID" value="XM_022600427.1"/>
</dbReference>
<dbReference type="OrthoDB" id="2018619at2759"/>
<keyword evidence="3 6" id="KW-0812">Transmembrane</keyword>
<keyword evidence="4 6" id="KW-1133">Transmembrane helix</keyword>
<feature type="transmembrane region" description="Helical" evidence="6">
    <location>
        <begin position="513"/>
        <end position="533"/>
    </location>
</feature>
<evidence type="ECO:0000256" key="1">
    <source>
        <dbReference type="ARBA" id="ARBA00004141"/>
    </source>
</evidence>
<feature type="transmembrane region" description="Helical" evidence="6">
    <location>
        <begin position="268"/>
        <end position="288"/>
    </location>
</feature>
<dbReference type="GO" id="GO:0005886">
    <property type="term" value="C:plasma membrane"/>
    <property type="evidence" value="ECO:0007669"/>
    <property type="project" value="TreeGrafter"/>
</dbReference>